<evidence type="ECO:0000256" key="1">
    <source>
        <dbReference type="SAM" id="MobiDB-lite"/>
    </source>
</evidence>
<sequence>MDTDDREERVRQRAHEIWIREGRPEGRSDRHWQQAKDEIEVEEGGSLSVAGEEDPEPIAAPSFPGRDA</sequence>
<keyword evidence="3" id="KW-1185">Reference proteome</keyword>
<feature type="region of interest" description="Disordered" evidence="1">
    <location>
        <begin position="22"/>
        <end position="68"/>
    </location>
</feature>
<name>A0ABX7B2I1_9PROT</name>
<evidence type="ECO:0000313" key="2">
    <source>
        <dbReference type="EMBL" id="QQP87869.1"/>
    </source>
</evidence>
<feature type="compositionally biased region" description="Basic and acidic residues" evidence="1">
    <location>
        <begin position="22"/>
        <end position="38"/>
    </location>
</feature>
<reference evidence="2" key="1">
    <citation type="submission" date="2021-02" db="EMBL/GenBank/DDBJ databases">
        <title>Skermanella TT6 skin isolate.</title>
        <authorList>
            <person name="Lee K."/>
            <person name="Ganzorig M."/>
        </authorList>
    </citation>
    <scope>NUCLEOTIDE SEQUENCE</scope>
    <source>
        <strain evidence="2">TT6</strain>
    </source>
</reference>
<gene>
    <name evidence="2" type="ORF">IGS68_17510</name>
</gene>
<dbReference type="Pfam" id="PF11154">
    <property type="entry name" value="DUF2934"/>
    <property type="match status" value="1"/>
</dbReference>
<evidence type="ECO:0000313" key="3">
    <source>
        <dbReference type="Proteomes" id="UP000595197"/>
    </source>
</evidence>
<dbReference type="Proteomes" id="UP000595197">
    <property type="component" value="Chromosome"/>
</dbReference>
<dbReference type="InterPro" id="IPR021327">
    <property type="entry name" value="DUF2934"/>
</dbReference>
<dbReference type="EMBL" id="CP067420">
    <property type="protein sequence ID" value="QQP87869.1"/>
    <property type="molecule type" value="Genomic_DNA"/>
</dbReference>
<protein>
    <submittedName>
        <fullName evidence="2">DUF2934 domain-containing protein</fullName>
    </submittedName>
</protein>
<organism evidence="2 3">
    <name type="scientific">Skermanella cutis</name>
    <dbReference type="NCBI Taxonomy" id="2775420"/>
    <lineage>
        <taxon>Bacteria</taxon>
        <taxon>Pseudomonadati</taxon>
        <taxon>Pseudomonadota</taxon>
        <taxon>Alphaproteobacteria</taxon>
        <taxon>Rhodospirillales</taxon>
        <taxon>Azospirillaceae</taxon>
        <taxon>Skermanella</taxon>
    </lineage>
</organism>
<proteinExistence type="predicted"/>
<accession>A0ABX7B2I1</accession>